<evidence type="ECO:0000313" key="2">
    <source>
        <dbReference type="EMBL" id="CAD8989000.1"/>
    </source>
</evidence>
<organism evidence="2">
    <name type="scientific">Eutreptiella gymnastica</name>
    <dbReference type="NCBI Taxonomy" id="73025"/>
    <lineage>
        <taxon>Eukaryota</taxon>
        <taxon>Discoba</taxon>
        <taxon>Euglenozoa</taxon>
        <taxon>Euglenida</taxon>
        <taxon>Spirocuta</taxon>
        <taxon>Euglenophyceae</taxon>
        <taxon>Eutreptiales</taxon>
        <taxon>Eutreptiaceae</taxon>
        <taxon>Eutreptiella</taxon>
    </lineage>
</organism>
<feature type="compositionally biased region" description="Acidic residues" evidence="1">
    <location>
        <begin position="119"/>
        <end position="151"/>
    </location>
</feature>
<name>A0A7S1N0E0_9EUGL</name>
<reference evidence="2" key="1">
    <citation type="submission" date="2021-01" db="EMBL/GenBank/DDBJ databases">
        <authorList>
            <person name="Corre E."/>
            <person name="Pelletier E."/>
            <person name="Niang G."/>
            <person name="Scheremetjew M."/>
            <person name="Finn R."/>
            <person name="Kale V."/>
            <person name="Holt S."/>
            <person name="Cochrane G."/>
            <person name="Meng A."/>
            <person name="Brown T."/>
            <person name="Cohen L."/>
        </authorList>
    </citation>
    <scope>NUCLEOTIDE SEQUENCE</scope>
    <source>
        <strain evidence="2">NIES-381</strain>
    </source>
</reference>
<dbReference type="AlphaFoldDB" id="A0A7S1N0E0"/>
<sequence length="187" mass="19555">MTSVKPPADEYITNPQLLETWGEYFNASDCEAPYDKFLQALNAICKLTVPLNDAEGEALKGALGIDKDRILKAEALQGWVGSGTIMQAFTALVPGYEERAISVRIEQEKAAAEAGAAAAEDDAAEAEEAAEEPAAEEVAEEAPAEEAPADEAAERAEEPASEAPADAPAEESAEKADPPADEPPAEG</sequence>
<dbReference type="EMBL" id="HBGA01000063">
    <property type="protein sequence ID" value="CAD8989000.1"/>
    <property type="molecule type" value="Transcribed_RNA"/>
</dbReference>
<protein>
    <submittedName>
        <fullName evidence="2">Uncharacterized protein</fullName>
    </submittedName>
</protein>
<accession>A0A7S1N0E0</accession>
<evidence type="ECO:0000256" key="1">
    <source>
        <dbReference type="SAM" id="MobiDB-lite"/>
    </source>
</evidence>
<feature type="region of interest" description="Disordered" evidence="1">
    <location>
        <begin position="112"/>
        <end position="187"/>
    </location>
</feature>
<proteinExistence type="predicted"/>
<gene>
    <name evidence="2" type="ORF">EGYM00392_LOCUS39</name>
</gene>